<evidence type="ECO:0000259" key="9">
    <source>
        <dbReference type="Pfam" id="PF20258"/>
    </source>
</evidence>
<evidence type="ECO:0000256" key="3">
    <source>
        <dbReference type="ARBA" id="ARBA00022679"/>
    </source>
</evidence>
<dbReference type="GO" id="GO:0016740">
    <property type="term" value="F:transferase activity"/>
    <property type="evidence" value="ECO:0007669"/>
    <property type="project" value="UniProtKB-KW"/>
</dbReference>
<accession>A0A955L2R2</accession>
<keyword evidence="3 10" id="KW-0808">Transferase</keyword>
<dbReference type="GO" id="GO:0000049">
    <property type="term" value="F:tRNA binding"/>
    <property type="evidence" value="ECO:0007669"/>
    <property type="project" value="UniProtKB-KW"/>
</dbReference>
<reference evidence="10" key="2">
    <citation type="journal article" date="2021" name="Microbiome">
        <title>Successional dynamics and alternative stable states in a saline activated sludge microbial community over 9 years.</title>
        <authorList>
            <person name="Wang Y."/>
            <person name="Ye J."/>
            <person name="Ju F."/>
            <person name="Liu L."/>
            <person name="Boyd J.A."/>
            <person name="Deng Y."/>
            <person name="Parks D.H."/>
            <person name="Jiang X."/>
            <person name="Yin X."/>
            <person name="Woodcroft B.J."/>
            <person name="Tyson G.W."/>
            <person name="Hugenholtz P."/>
            <person name="Polz M.F."/>
            <person name="Zhang T."/>
        </authorList>
    </citation>
    <scope>NUCLEOTIDE SEQUENCE</scope>
    <source>
        <strain evidence="10">HKST-UBA10</strain>
    </source>
</reference>
<evidence type="ECO:0000256" key="5">
    <source>
        <dbReference type="ARBA" id="ARBA00022741"/>
    </source>
</evidence>
<feature type="domain" description="tRNA-specific 2-thiouridylase MnmA-like C-terminal" evidence="9">
    <location>
        <begin position="17"/>
        <end position="91"/>
    </location>
</feature>
<evidence type="ECO:0000313" key="11">
    <source>
        <dbReference type="Proteomes" id="UP000782843"/>
    </source>
</evidence>
<keyword evidence="6" id="KW-0067">ATP-binding</keyword>
<dbReference type="PANTHER" id="PTHR11933:SF5">
    <property type="entry name" value="MITOCHONDRIAL TRNA-SPECIFIC 2-THIOURIDYLASE 1"/>
    <property type="match status" value="1"/>
</dbReference>
<reference evidence="10" key="1">
    <citation type="submission" date="2020-04" db="EMBL/GenBank/DDBJ databases">
        <authorList>
            <person name="Zhang T."/>
        </authorList>
    </citation>
    <scope>NUCLEOTIDE SEQUENCE</scope>
    <source>
        <strain evidence="10">HKST-UBA10</strain>
    </source>
</reference>
<sequence length="92" mass="10189">NVLYVAKGENNPLLYKSELNLENMHWIRKSSQKDILKCAVAVRYNQKPVEATLEESREGVKIRFSQPVRAIAPGQSAVVYVGDECIGGGVIT</sequence>
<keyword evidence="8" id="KW-1015">Disulfide bond</keyword>
<dbReference type="GO" id="GO:0002143">
    <property type="term" value="P:tRNA wobble position uridine thiolation"/>
    <property type="evidence" value="ECO:0007669"/>
    <property type="project" value="TreeGrafter"/>
</dbReference>
<feature type="non-terminal residue" evidence="10">
    <location>
        <position position="1"/>
    </location>
</feature>
<keyword evidence="2" id="KW-0820">tRNA-binding</keyword>
<evidence type="ECO:0000256" key="7">
    <source>
        <dbReference type="ARBA" id="ARBA00022884"/>
    </source>
</evidence>
<evidence type="ECO:0000256" key="4">
    <source>
        <dbReference type="ARBA" id="ARBA00022694"/>
    </source>
</evidence>
<dbReference type="Gene3D" id="2.40.30.10">
    <property type="entry name" value="Translation factors"/>
    <property type="match status" value="1"/>
</dbReference>
<dbReference type="FunFam" id="2.40.30.10:FF:000023">
    <property type="entry name" value="tRNA-specific 2-thiouridylase MnmA"/>
    <property type="match status" value="1"/>
</dbReference>
<keyword evidence="7" id="KW-0694">RNA-binding</keyword>
<evidence type="ECO:0000256" key="6">
    <source>
        <dbReference type="ARBA" id="ARBA00022840"/>
    </source>
</evidence>
<dbReference type="PANTHER" id="PTHR11933">
    <property type="entry name" value="TRNA 5-METHYLAMINOMETHYL-2-THIOURIDYLATE -METHYLTRANSFERASE"/>
    <property type="match status" value="1"/>
</dbReference>
<keyword evidence="4" id="KW-0819">tRNA processing</keyword>
<dbReference type="GO" id="GO:0005524">
    <property type="term" value="F:ATP binding"/>
    <property type="evidence" value="ECO:0007669"/>
    <property type="project" value="UniProtKB-KW"/>
</dbReference>
<keyword evidence="1" id="KW-0963">Cytoplasm</keyword>
<dbReference type="InterPro" id="IPR046885">
    <property type="entry name" value="MnmA-like_C"/>
</dbReference>
<evidence type="ECO:0000313" key="10">
    <source>
        <dbReference type="EMBL" id="MCA9381833.1"/>
    </source>
</evidence>
<comment type="caution">
    <text evidence="10">The sequence shown here is derived from an EMBL/GenBank/DDBJ whole genome shotgun (WGS) entry which is preliminary data.</text>
</comment>
<keyword evidence="5" id="KW-0547">Nucleotide-binding</keyword>
<evidence type="ECO:0000256" key="2">
    <source>
        <dbReference type="ARBA" id="ARBA00022555"/>
    </source>
</evidence>
<dbReference type="AlphaFoldDB" id="A0A955L2R2"/>
<dbReference type="Proteomes" id="UP000782843">
    <property type="component" value="Unassembled WGS sequence"/>
</dbReference>
<protein>
    <submittedName>
        <fullName evidence="10">tRNA 2-thiouridine(34) synthase MnmA</fullName>
        <ecNumber evidence="10">2.8.1.-</ecNumber>
    </submittedName>
</protein>
<gene>
    <name evidence="10" type="primary">mnmA</name>
    <name evidence="10" type="ORF">KC660_00300</name>
</gene>
<dbReference type="EC" id="2.8.1.-" evidence="10"/>
<organism evidence="10 11">
    <name type="scientific">Candidatus Dojkabacteria bacterium</name>
    <dbReference type="NCBI Taxonomy" id="2099670"/>
    <lineage>
        <taxon>Bacteria</taxon>
        <taxon>Candidatus Dojkabacteria</taxon>
    </lineage>
</organism>
<proteinExistence type="predicted"/>
<name>A0A955L2R2_9BACT</name>
<evidence type="ECO:0000256" key="1">
    <source>
        <dbReference type="ARBA" id="ARBA00022490"/>
    </source>
</evidence>
<dbReference type="EMBL" id="JAGQLG010000009">
    <property type="protein sequence ID" value="MCA9381833.1"/>
    <property type="molecule type" value="Genomic_DNA"/>
</dbReference>
<evidence type="ECO:0000256" key="8">
    <source>
        <dbReference type="ARBA" id="ARBA00023157"/>
    </source>
</evidence>
<dbReference type="Pfam" id="PF20258">
    <property type="entry name" value="tRNA_Me_trans_C"/>
    <property type="match status" value="1"/>
</dbReference>